<dbReference type="EMBL" id="ONZP01000289">
    <property type="protein sequence ID" value="SPJ79937.1"/>
    <property type="molecule type" value="Genomic_DNA"/>
</dbReference>
<dbReference type="Proteomes" id="UP001187734">
    <property type="component" value="Unassembled WGS sequence"/>
</dbReference>
<dbReference type="AlphaFoldDB" id="A0AAE8MD32"/>
<evidence type="ECO:0000256" key="1">
    <source>
        <dbReference type="SAM" id="Phobius"/>
    </source>
</evidence>
<keyword evidence="1" id="KW-0812">Transmembrane</keyword>
<protein>
    <recommendedName>
        <fullName evidence="2">CorA-like transporter domain-containing protein</fullName>
    </recommendedName>
</protein>
<feature type="transmembrane region" description="Helical" evidence="1">
    <location>
        <begin position="515"/>
        <end position="535"/>
    </location>
</feature>
<sequence>MSHHSISASTANPTVTGDDLNSLCASAQNYPFNFRGRISAKARQAEANTWDREAFRIFSSKTGNASLRFIETCACAAQCSCKSLCRDVKTQEDLVNHLQQKKRDPKIRYISIQSQSSKSRLKCPVAMFKHLCAFQQIPPPFLACLYSFRISHSPYEWCNLPLFTDNNTLLSRNEHTLPIEQLGRSGREIRYSFVLRSVESSSSVTTKPSPSWSIRQLAVYHSFDVISGQAFWLTCKGNSVNEEQFKDALNESEFLHSTNLRTVPEMFSASVDMLTLILDWCDDDWRYYINEIVDEVSRKADKARTVAITDKPDFEKIKRLVTGFQDLPTDSLSRTPTLESGIQLRSLARAVSFNHTRQTQNSSLRFEDDIENLEALKIFSFDELQMLQAALEKIQEALLVLKLNKQVIMQIREHYQSLMNQYRIPEMECIQVHCKNAVLQFCRRSRNVEASITARHEQLTSLLLLVKESKDMYNGILQYKSFQINKIYAESAQLSARKMEDIADRTKQETTSMHIITFVTMIFLPGTFVASFFQSGILEWPPLNPGEPWKLNGKIFGLFIGISATITFVIILIWVFVMYMLRRQPKIGA</sequence>
<dbReference type="Gene3D" id="1.20.58.340">
    <property type="entry name" value="Magnesium transport protein CorA, transmembrane region"/>
    <property type="match status" value="1"/>
</dbReference>
<reference evidence="3" key="1">
    <citation type="submission" date="2018-03" db="EMBL/GenBank/DDBJ databases">
        <authorList>
            <person name="Guldener U."/>
        </authorList>
    </citation>
    <scope>NUCLEOTIDE SEQUENCE</scope>
</reference>
<proteinExistence type="predicted"/>
<dbReference type="Pfam" id="PF26616">
    <property type="entry name" value="CorA-like"/>
    <property type="match status" value="1"/>
</dbReference>
<comment type="caution">
    <text evidence="3">The sequence shown here is derived from an EMBL/GenBank/DDBJ whole genome shotgun (WGS) entry which is preliminary data.</text>
</comment>
<name>A0AAE8MD32_9HYPO</name>
<evidence type="ECO:0000313" key="4">
    <source>
        <dbReference type="Proteomes" id="UP001187734"/>
    </source>
</evidence>
<feature type="transmembrane region" description="Helical" evidence="1">
    <location>
        <begin position="555"/>
        <end position="581"/>
    </location>
</feature>
<feature type="domain" description="CorA-like transporter" evidence="2">
    <location>
        <begin position="24"/>
        <end position="303"/>
    </location>
</feature>
<keyword evidence="1" id="KW-0472">Membrane</keyword>
<gene>
    <name evidence="3" type="ORF">FTOL_08328</name>
</gene>
<evidence type="ECO:0000313" key="3">
    <source>
        <dbReference type="EMBL" id="SPJ79937.1"/>
    </source>
</evidence>
<dbReference type="InterPro" id="IPR058257">
    <property type="entry name" value="CorA-like_dom"/>
</dbReference>
<organism evidence="3 4">
    <name type="scientific">Fusarium torulosum</name>
    <dbReference type="NCBI Taxonomy" id="33205"/>
    <lineage>
        <taxon>Eukaryota</taxon>
        <taxon>Fungi</taxon>
        <taxon>Dikarya</taxon>
        <taxon>Ascomycota</taxon>
        <taxon>Pezizomycotina</taxon>
        <taxon>Sordariomycetes</taxon>
        <taxon>Hypocreomycetidae</taxon>
        <taxon>Hypocreales</taxon>
        <taxon>Nectriaceae</taxon>
        <taxon>Fusarium</taxon>
    </lineage>
</organism>
<keyword evidence="1" id="KW-1133">Transmembrane helix</keyword>
<accession>A0AAE8MD32</accession>
<keyword evidence="4" id="KW-1185">Reference proteome</keyword>
<evidence type="ECO:0000259" key="2">
    <source>
        <dbReference type="Pfam" id="PF26616"/>
    </source>
</evidence>